<dbReference type="Gene3D" id="3.20.20.70">
    <property type="entry name" value="Aldolase class I"/>
    <property type="match status" value="1"/>
</dbReference>
<proteinExistence type="predicted"/>
<evidence type="ECO:0000256" key="1">
    <source>
        <dbReference type="ARBA" id="ARBA00023239"/>
    </source>
</evidence>
<feature type="non-terminal residue" evidence="3">
    <location>
        <position position="62"/>
    </location>
</feature>
<evidence type="ECO:0000259" key="2">
    <source>
        <dbReference type="Pfam" id="PF00215"/>
    </source>
</evidence>
<dbReference type="SUPFAM" id="SSF51366">
    <property type="entry name" value="Ribulose-phoshate binding barrel"/>
    <property type="match status" value="1"/>
</dbReference>
<gene>
    <name evidence="3" type="ORF">S01H4_64783</name>
</gene>
<dbReference type="GO" id="GO:0006207">
    <property type="term" value="P:'de novo' pyrimidine nucleobase biosynthetic process"/>
    <property type="evidence" value="ECO:0007669"/>
    <property type="project" value="InterPro"/>
</dbReference>
<name>X1EYF2_9ZZZZ</name>
<evidence type="ECO:0000313" key="3">
    <source>
        <dbReference type="EMBL" id="GAH13628.1"/>
    </source>
</evidence>
<feature type="domain" description="Orotidine 5'-phosphate decarboxylase" evidence="2">
    <location>
        <begin position="10"/>
        <end position="55"/>
    </location>
</feature>
<protein>
    <recommendedName>
        <fullName evidence="2">Orotidine 5'-phosphate decarboxylase domain-containing protein</fullName>
    </recommendedName>
</protein>
<dbReference type="GO" id="GO:0004590">
    <property type="term" value="F:orotidine-5'-phosphate decarboxylase activity"/>
    <property type="evidence" value="ECO:0007669"/>
    <property type="project" value="InterPro"/>
</dbReference>
<dbReference type="InterPro" id="IPR013785">
    <property type="entry name" value="Aldolase_TIM"/>
</dbReference>
<reference evidence="3" key="1">
    <citation type="journal article" date="2014" name="Front. Microbiol.">
        <title>High frequency of phylogenetically diverse reductive dehalogenase-homologous genes in deep subseafloor sedimentary metagenomes.</title>
        <authorList>
            <person name="Kawai M."/>
            <person name="Futagami T."/>
            <person name="Toyoda A."/>
            <person name="Takaki Y."/>
            <person name="Nishi S."/>
            <person name="Hori S."/>
            <person name="Arai W."/>
            <person name="Tsubouchi T."/>
            <person name="Morono Y."/>
            <person name="Uchiyama I."/>
            <person name="Ito T."/>
            <person name="Fujiyama A."/>
            <person name="Inagaki F."/>
            <person name="Takami H."/>
        </authorList>
    </citation>
    <scope>NUCLEOTIDE SEQUENCE</scope>
    <source>
        <strain evidence="3">Expedition CK06-06</strain>
    </source>
</reference>
<keyword evidence="1" id="KW-0456">Lyase</keyword>
<accession>X1EYF2</accession>
<dbReference type="InterPro" id="IPR001754">
    <property type="entry name" value="OMPdeCOase_dom"/>
</dbReference>
<dbReference type="EMBL" id="BART01039405">
    <property type="protein sequence ID" value="GAH13628.1"/>
    <property type="molecule type" value="Genomic_DNA"/>
</dbReference>
<comment type="caution">
    <text evidence="3">The sequence shown here is derived from an EMBL/GenBank/DDBJ whole genome shotgun (WGS) entry which is preliminary data.</text>
</comment>
<sequence length="62" mass="7157">MNKKMNLAKRIIVALDVGLREEALPLIRQLEGIEIFKVGLRLFMAEGPSLFREVKFLQNNFP</sequence>
<dbReference type="Pfam" id="PF00215">
    <property type="entry name" value="OMPdecase"/>
    <property type="match status" value="1"/>
</dbReference>
<dbReference type="AlphaFoldDB" id="X1EYF2"/>
<dbReference type="InterPro" id="IPR011060">
    <property type="entry name" value="RibuloseP-bd_barrel"/>
</dbReference>
<organism evidence="3">
    <name type="scientific">marine sediment metagenome</name>
    <dbReference type="NCBI Taxonomy" id="412755"/>
    <lineage>
        <taxon>unclassified sequences</taxon>
        <taxon>metagenomes</taxon>
        <taxon>ecological metagenomes</taxon>
    </lineage>
</organism>